<dbReference type="Pfam" id="PF21018">
    <property type="entry name" value="BipA_C"/>
    <property type="match status" value="1"/>
</dbReference>
<feature type="domain" description="TypA/BipA C-terminal" evidence="1">
    <location>
        <begin position="1"/>
        <end position="51"/>
    </location>
</feature>
<protein>
    <submittedName>
        <fullName evidence="2">GTP-binding protein TypA</fullName>
    </submittedName>
</protein>
<proteinExistence type="predicted"/>
<feature type="non-terminal residue" evidence="2">
    <location>
        <position position="1"/>
    </location>
</feature>
<organism evidence="2">
    <name type="scientific">mine drainage metagenome</name>
    <dbReference type="NCBI Taxonomy" id="410659"/>
    <lineage>
        <taxon>unclassified sequences</taxon>
        <taxon>metagenomes</taxon>
        <taxon>ecological metagenomes</taxon>
    </lineage>
</organism>
<accession>T0ZZB4</accession>
<reference evidence="2" key="2">
    <citation type="journal article" date="2014" name="ISME J.">
        <title>Microbial stratification in low pH oxic and suboxic macroscopic growths along an acid mine drainage.</title>
        <authorList>
            <person name="Mendez-Garcia C."/>
            <person name="Mesa V."/>
            <person name="Sprenger R.R."/>
            <person name="Richter M."/>
            <person name="Diez M.S."/>
            <person name="Solano J."/>
            <person name="Bargiela R."/>
            <person name="Golyshina O.V."/>
            <person name="Manteca A."/>
            <person name="Ramos J.L."/>
            <person name="Gallego J.R."/>
            <person name="Llorente I."/>
            <person name="Martins Dos Santos V.A."/>
            <person name="Jensen O.N."/>
            <person name="Pelaez A.I."/>
            <person name="Sanchez J."/>
            <person name="Ferrer M."/>
        </authorList>
    </citation>
    <scope>NUCLEOTIDE SEQUENCE</scope>
</reference>
<name>T0ZZB4_9ZZZZ</name>
<gene>
    <name evidence="2" type="ORF">B1B_11399</name>
</gene>
<evidence type="ECO:0000313" key="2">
    <source>
        <dbReference type="EMBL" id="EQD49967.1"/>
    </source>
</evidence>
<reference evidence="2" key="1">
    <citation type="submission" date="2013-08" db="EMBL/GenBank/DDBJ databases">
        <authorList>
            <person name="Mendez C."/>
            <person name="Richter M."/>
            <person name="Ferrer M."/>
            <person name="Sanchez J."/>
        </authorList>
    </citation>
    <scope>NUCLEOTIDE SEQUENCE</scope>
</reference>
<comment type="caution">
    <text evidence="2">The sequence shown here is derived from an EMBL/GenBank/DDBJ whole genome shotgun (WGS) entry which is preliminary data.</text>
</comment>
<sequence>LTNMRASGSDNFEKTAPPTILTLEQALEFIADDEAVEVTPRSVRLRKVVLDHSARARLRKKG</sequence>
<dbReference type="InterPro" id="IPR048876">
    <property type="entry name" value="BipA_C"/>
</dbReference>
<dbReference type="AlphaFoldDB" id="T0ZZB4"/>
<dbReference type="EMBL" id="AUZY01007401">
    <property type="protein sequence ID" value="EQD49967.1"/>
    <property type="molecule type" value="Genomic_DNA"/>
</dbReference>
<dbReference type="Gene3D" id="3.30.70.870">
    <property type="entry name" value="Elongation Factor G (Translational Gtpase), domain 3"/>
    <property type="match status" value="1"/>
</dbReference>
<evidence type="ECO:0000259" key="1">
    <source>
        <dbReference type="Pfam" id="PF21018"/>
    </source>
</evidence>